<name>A0A1H9N7M5_9BACT</name>
<keyword evidence="3" id="KW-1185">Reference proteome</keyword>
<feature type="chain" id="PRO_5011663487" evidence="1">
    <location>
        <begin position="22"/>
        <end position="322"/>
    </location>
</feature>
<gene>
    <name evidence="2" type="ORF">SAMN05444359_13416</name>
</gene>
<dbReference type="InterPro" id="IPR019861">
    <property type="entry name" value="PorP/SprF_Bacteroidetes"/>
</dbReference>
<reference evidence="3" key="1">
    <citation type="submission" date="2016-10" db="EMBL/GenBank/DDBJ databases">
        <authorList>
            <person name="Varghese N."/>
            <person name="Submissions S."/>
        </authorList>
    </citation>
    <scope>NUCLEOTIDE SEQUENCE [LARGE SCALE GENOMIC DNA]</scope>
    <source>
        <strain evidence="3">DSM 24740</strain>
    </source>
</reference>
<evidence type="ECO:0000313" key="2">
    <source>
        <dbReference type="EMBL" id="SER31423.1"/>
    </source>
</evidence>
<accession>A0A1H9N7M5</accession>
<dbReference type="EMBL" id="FOFB01000034">
    <property type="protein sequence ID" value="SER31423.1"/>
    <property type="molecule type" value="Genomic_DNA"/>
</dbReference>
<protein>
    <submittedName>
        <fullName evidence="2">Type IX secretion system membrane protein, PorP/SprF family</fullName>
    </submittedName>
</protein>
<proteinExistence type="predicted"/>
<dbReference type="Proteomes" id="UP000199021">
    <property type="component" value="Unassembled WGS sequence"/>
</dbReference>
<feature type="signal peptide" evidence="1">
    <location>
        <begin position="1"/>
        <end position="21"/>
    </location>
</feature>
<dbReference type="NCBIfam" id="TIGR03519">
    <property type="entry name" value="T9SS_PorP_fam"/>
    <property type="match status" value="1"/>
</dbReference>
<keyword evidence="1" id="KW-0732">Signal</keyword>
<organism evidence="2 3">
    <name type="scientific">Neolewinella agarilytica</name>
    <dbReference type="NCBI Taxonomy" id="478744"/>
    <lineage>
        <taxon>Bacteria</taxon>
        <taxon>Pseudomonadati</taxon>
        <taxon>Bacteroidota</taxon>
        <taxon>Saprospiria</taxon>
        <taxon>Saprospirales</taxon>
        <taxon>Lewinellaceae</taxon>
        <taxon>Neolewinella</taxon>
    </lineage>
</organism>
<dbReference type="RefSeq" id="WP_090172794.1">
    <property type="nucleotide sequence ID" value="NZ_FOFB01000034.1"/>
</dbReference>
<dbReference type="Pfam" id="PF11751">
    <property type="entry name" value="PorP_SprF"/>
    <property type="match status" value="1"/>
</dbReference>
<evidence type="ECO:0000313" key="3">
    <source>
        <dbReference type="Proteomes" id="UP000199021"/>
    </source>
</evidence>
<dbReference type="InParanoid" id="A0A1H9N7M5"/>
<dbReference type="STRING" id="478744.SAMN05444359_13416"/>
<sequence>MKKMLPTLVLLLVAMASVLNAQDEAIFNHYIQSPIIINPAAAGFADEYIIQLNTRAQWSGFEDSPKTGVIRVNGPIGESFGIGASVFSESAAQRNRLKGKLDVAFRFGLGKEVKGEQPFQASFGFYTLVQRLSLDADVINNPQYEPGDQEIMAYLDGRNQFDAGIGIYGTYLDRVFGGLTINNLVSNRLDNISGQTTSDNFNFTFLLGQHFRIEDLDVNLTPSIMMRNIQEDGHPFIFDFNLQAGFLDDQFIAGLSYRNLKAIGLLLGTEINGFQLYYSFDLGFGDFQQYNNGSHELTVGYAIGRGSILDSRKRKVQEEKLR</sequence>
<dbReference type="OrthoDB" id="1114455at2"/>
<dbReference type="AlphaFoldDB" id="A0A1H9N7M5"/>
<evidence type="ECO:0000256" key="1">
    <source>
        <dbReference type="SAM" id="SignalP"/>
    </source>
</evidence>